<dbReference type="InterPro" id="IPR036047">
    <property type="entry name" value="F-box-like_dom_sf"/>
</dbReference>
<organism evidence="1 2">
    <name type="scientific">Metschnikowia bicuspidata var. bicuspidata NRRL YB-4993</name>
    <dbReference type="NCBI Taxonomy" id="869754"/>
    <lineage>
        <taxon>Eukaryota</taxon>
        <taxon>Fungi</taxon>
        <taxon>Dikarya</taxon>
        <taxon>Ascomycota</taxon>
        <taxon>Saccharomycotina</taxon>
        <taxon>Pichiomycetes</taxon>
        <taxon>Metschnikowiaceae</taxon>
        <taxon>Metschnikowia</taxon>
    </lineage>
</organism>
<name>A0A1A0H700_9ASCO</name>
<dbReference type="Gene3D" id="1.25.40.10">
    <property type="entry name" value="Tetratricopeptide repeat domain"/>
    <property type="match status" value="1"/>
</dbReference>
<keyword evidence="2" id="KW-1185">Reference proteome</keyword>
<dbReference type="AlphaFoldDB" id="A0A1A0H700"/>
<dbReference type="SUPFAM" id="SSF81383">
    <property type="entry name" value="F-box domain"/>
    <property type="match status" value="1"/>
</dbReference>
<dbReference type="RefSeq" id="XP_018710336.1">
    <property type="nucleotide sequence ID" value="XM_018857831.1"/>
</dbReference>
<dbReference type="SUPFAM" id="SSF52047">
    <property type="entry name" value="RNI-like"/>
    <property type="match status" value="1"/>
</dbReference>
<dbReference type="OrthoDB" id="629492at2759"/>
<evidence type="ECO:0000313" key="1">
    <source>
        <dbReference type="EMBL" id="OBA19811.1"/>
    </source>
</evidence>
<evidence type="ECO:0000313" key="2">
    <source>
        <dbReference type="Proteomes" id="UP000092555"/>
    </source>
</evidence>
<reference evidence="1 2" key="1">
    <citation type="submission" date="2016-05" db="EMBL/GenBank/DDBJ databases">
        <title>Comparative genomics of biotechnologically important yeasts.</title>
        <authorList>
            <consortium name="DOE Joint Genome Institute"/>
            <person name="Riley R."/>
            <person name="Haridas S."/>
            <person name="Wolfe K.H."/>
            <person name="Lopes M.R."/>
            <person name="Hittinger C.T."/>
            <person name="Goker M."/>
            <person name="Salamov A."/>
            <person name="Wisecaver J."/>
            <person name="Long T.M."/>
            <person name="Aerts A.L."/>
            <person name="Barry K."/>
            <person name="Choi C."/>
            <person name="Clum A."/>
            <person name="Coughlan A.Y."/>
            <person name="Deshpande S."/>
            <person name="Douglass A.P."/>
            <person name="Hanson S.J."/>
            <person name="Klenk H.-P."/>
            <person name="LaButti K."/>
            <person name="Lapidus A."/>
            <person name="Lindquist E."/>
            <person name="Lipzen A."/>
            <person name="Meier-kolthoff J.P."/>
            <person name="Ohm R.A."/>
            <person name="Otillar R.P."/>
            <person name="Pangilinan J."/>
            <person name="Peng Y."/>
            <person name="Rokas A."/>
            <person name="Rosa C.A."/>
            <person name="Scheuner C."/>
            <person name="Sibirny A.A."/>
            <person name="Slot J.C."/>
            <person name="Stielow J.B."/>
            <person name="Sun H."/>
            <person name="Kurtzman C.P."/>
            <person name="Blackwell M."/>
            <person name="Grigoriev I.V."/>
            <person name="Jeffries T.W."/>
        </authorList>
    </citation>
    <scope>NUCLEOTIDE SEQUENCE [LARGE SCALE GENOMIC DNA]</scope>
    <source>
        <strain evidence="1 2">NRRL YB-4993</strain>
    </source>
</reference>
<dbReference type="Proteomes" id="UP000092555">
    <property type="component" value="Unassembled WGS sequence"/>
</dbReference>
<dbReference type="SUPFAM" id="SSF48452">
    <property type="entry name" value="TPR-like"/>
    <property type="match status" value="1"/>
</dbReference>
<dbReference type="SMART" id="SM00367">
    <property type="entry name" value="LRR_CC"/>
    <property type="match status" value="2"/>
</dbReference>
<sequence length="753" mass="86081">MELEEEILSDKINLAVLQFRAKNYGKCASIYAELVLNLLSLEDSRVIKIRRFHGLSDRPPYGKLVHPKLCAILDQRAATFEKLKALRSARQDAEQIITLDPINCKGYLRLGKLHLMANDKVAAYKIYQQGIYVIKKALEKNNFTVPERLWLQLQSLYKEVNGLLKQERAFTKSESELRVSSEADNLVGLLGLSKNPKNPKRTSRHTPNYSRGLQGQLDRMLPLKRAATEPMVPSKRHKPHLDIFEVFPREIIEAVFVNLSFKDVLGAHLVCKFWYDTLVSIPKLYRGNFTLKHRVTASEYLNGLKLMKKVLSFLYSKSLHLLSVWSTYNMQNLGKIIESVISDRSLKLARLHIIDKYLSMGFLLQKLDACKWNYSGLASVQHLRLGINSSLVSETLLFELFPNLQTLEILVVDQIPQKSNMLLLPIASKKYQQLVSTASTLKSQPFLKKLLLVNHPLLKRDHQSSRPGENTFDPRPPFMKLSFCALTELKVTSYDFAGLAVDLQEFLRETHFLTEIYLENNEELSLKKFLLLLALCSPSFRLKKLTLRESHQEGRYDIDEIVSDDLGCLNALSYLDIYGSSITSLGFLKLLTLANKDGHMKHINIGHSSYIQFKNDNFVSGNMVLRFAQVFQIAPGIESLYVPELSLDNLSMRLLQEDFSSFYGKLKNAPKLRNLDLSFCHLIDGIGLMNLFRSSSSSPELMKLDTLTLDGMHFKPETLQLLQKKGLVQKLLNDPFKKKWKLYGTNSFVLETD</sequence>
<dbReference type="InterPro" id="IPR032675">
    <property type="entry name" value="LRR_dom_sf"/>
</dbReference>
<dbReference type="STRING" id="869754.A0A1A0H700"/>
<dbReference type="InterPro" id="IPR011990">
    <property type="entry name" value="TPR-like_helical_dom_sf"/>
</dbReference>
<proteinExistence type="predicted"/>
<dbReference type="EMBL" id="LXTC01000005">
    <property type="protein sequence ID" value="OBA19811.1"/>
    <property type="molecule type" value="Genomic_DNA"/>
</dbReference>
<accession>A0A1A0H700</accession>
<gene>
    <name evidence="1" type="ORF">METBIDRAFT_44733</name>
</gene>
<dbReference type="InterPro" id="IPR006553">
    <property type="entry name" value="Leu-rich_rpt_Cys-con_subtyp"/>
</dbReference>
<comment type="caution">
    <text evidence="1">The sequence shown here is derived from an EMBL/GenBank/DDBJ whole genome shotgun (WGS) entry which is preliminary data.</text>
</comment>
<dbReference type="GeneID" id="30030807"/>
<dbReference type="Gene3D" id="3.80.10.10">
    <property type="entry name" value="Ribonuclease Inhibitor"/>
    <property type="match status" value="1"/>
</dbReference>
<protein>
    <submittedName>
        <fullName evidence="1">Uncharacterized protein</fullName>
    </submittedName>
</protein>
<dbReference type="Gene3D" id="1.20.1280.50">
    <property type="match status" value="1"/>
</dbReference>